<organism evidence="4 5">
    <name type="scientific">Salibacterium salarium</name>
    <dbReference type="NCBI Taxonomy" id="284579"/>
    <lineage>
        <taxon>Bacteria</taxon>
        <taxon>Bacillati</taxon>
        <taxon>Bacillota</taxon>
        <taxon>Bacilli</taxon>
        <taxon>Bacillales</taxon>
        <taxon>Bacillaceae</taxon>
    </lineage>
</organism>
<evidence type="ECO:0000313" key="5">
    <source>
        <dbReference type="Proteomes" id="UP000275076"/>
    </source>
</evidence>
<evidence type="ECO:0000259" key="3">
    <source>
        <dbReference type="Pfam" id="PF02449"/>
    </source>
</evidence>
<evidence type="ECO:0000256" key="2">
    <source>
        <dbReference type="ARBA" id="ARBA00023295"/>
    </source>
</evidence>
<dbReference type="GO" id="GO:0009341">
    <property type="term" value="C:beta-galactosidase complex"/>
    <property type="evidence" value="ECO:0007669"/>
    <property type="project" value="InterPro"/>
</dbReference>
<proteinExistence type="predicted"/>
<gene>
    <name evidence="4" type="ORF">D7Z54_03105</name>
</gene>
<dbReference type="OrthoDB" id="9800974at2"/>
<dbReference type="RefSeq" id="WP_125554355.1">
    <property type="nucleotide sequence ID" value="NZ_RBVX01000002.1"/>
</dbReference>
<dbReference type="Gene3D" id="3.20.20.80">
    <property type="entry name" value="Glycosidases"/>
    <property type="match status" value="1"/>
</dbReference>
<keyword evidence="5" id="KW-1185">Reference proteome</keyword>
<dbReference type="InterPro" id="IPR003476">
    <property type="entry name" value="Glyco_hydro_42"/>
</dbReference>
<dbReference type="InterPro" id="IPR013529">
    <property type="entry name" value="Glyco_hydro_42_N"/>
</dbReference>
<dbReference type="Proteomes" id="UP000275076">
    <property type="component" value="Unassembled WGS sequence"/>
</dbReference>
<dbReference type="PANTHER" id="PTHR36447:SF1">
    <property type="entry name" value="BETA-GALACTOSIDASE GANA"/>
    <property type="match status" value="1"/>
</dbReference>
<sequence length="141" mass="15964">MKTVSYMLANISYGGDYNPEQWTEDVWLKDAELIKKAGVNLISVGIFSWAVLEKEEGNYDFSWLDKVMDIDHGVGVCLATATASPPTWLSMKYPDSVAVNQYNVLYSFGSRQHYSPNSPEYKSAMVRLVQKLADRYKDHPA</sequence>
<dbReference type="InterPro" id="IPR017853">
    <property type="entry name" value="GH"/>
</dbReference>
<dbReference type="GO" id="GO:0004565">
    <property type="term" value="F:beta-galactosidase activity"/>
    <property type="evidence" value="ECO:0007669"/>
    <property type="project" value="InterPro"/>
</dbReference>
<dbReference type="PANTHER" id="PTHR36447">
    <property type="entry name" value="BETA-GALACTOSIDASE GANA"/>
    <property type="match status" value="1"/>
</dbReference>
<keyword evidence="2" id="KW-0326">Glycosidase</keyword>
<feature type="domain" description="Glycoside hydrolase family 42 N-terminal" evidence="3">
    <location>
        <begin position="16"/>
        <end position="141"/>
    </location>
</feature>
<evidence type="ECO:0000313" key="4">
    <source>
        <dbReference type="EMBL" id="RSL34842.1"/>
    </source>
</evidence>
<name>A0A428N8W4_9BACI</name>
<accession>A0A428N8W4</accession>
<comment type="caution">
    <text evidence="4">The sequence shown here is derived from an EMBL/GenBank/DDBJ whole genome shotgun (WGS) entry which is preliminary data.</text>
</comment>
<dbReference type="Pfam" id="PF02449">
    <property type="entry name" value="Glyco_hydro_42"/>
    <property type="match status" value="1"/>
</dbReference>
<dbReference type="SUPFAM" id="SSF51445">
    <property type="entry name" value="(Trans)glycosidases"/>
    <property type="match status" value="1"/>
</dbReference>
<dbReference type="AlphaFoldDB" id="A0A428N8W4"/>
<reference evidence="4 5" key="1">
    <citation type="submission" date="2018-10" db="EMBL/GenBank/DDBJ databases">
        <title>Draft genome sequence of Bacillus salarius IM0101, isolated from a hypersaline soil in Inner Mongolia, China.</title>
        <authorList>
            <person name="Yamprayoonswat W."/>
            <person name="Boonvisut S."/>
            <person name="Jumpathong W."/>
            <person name="Sittihan S."/>
            <person name="Ruangsuj P."/>
            <person name="Wanthongcharoen S."/>
            <person name="Thongpramul N."/>
            <person name="Pimmason S."/>
            <person name="Yu B."/>
            <person name="Yasawong M."/>
        </authorList>
    </citation>
    <scope>NUCLEOTIDE SEQUENCE [LARGE SCALE GENOMIC DNA]</scope>
    <source>
        <strain evidence="4 5">IM0101</strain>
    </source>
</reference>
<evidence type="ECO:0000256" key="1">
    <source>
        <dbReference type="ARBA" id="ARBA00022801"/>
    </source>
</evidence>
<protein>
    <recommendedName>
        <fullName evidence="3">Glycoside hydrolase family 42 N-terminal domain-containing protein</fullName>
    </recommendedName>
</protein>
<dbReference type="EMBL" id="RBVX01000002">
    <property type="protein sequence ID" value="RSL34842.1"/>
    <property type="molecule type" value="Genomic_DNA"/>
</dbReference>
<dbReference type="GO" id="GO:0005975">
    <property type="term" value="P:carbohydrate metabolic process"/>
    <property type="evidence" value="ECO:0007669"/>
    <property type="project" value="InterPro"/>
</dbReference>
<keyword evidence="1" id="KW-0378">Hydrolase</keyword>